<dbReference type="OrthoDB" id="9766256at2"/>
<accession>A0A1K1PVT1</accession>
<dbReference type="Pfam" id="PF12771">
    <property type="entry name" value="SusD-like_2"/>
    <property type="match status" value="1"/>
</dbReference>
<dbReference type="Gene3D" id="1.25.40.390">
    <property type="match status" value="1"/>
</dbReference>
<reference evidence="1 3" key="1">
    <citation type="submission" date="2016-11" db="EMBL/GenBank/DDBJ databases">
        <authorList>
            <person name="Jaros S."/>
            <person name="Januszkiewicz K."/>
            <person name="Wedrychowicz H."/>
        </authorList>
    </citation>
    <scope>NUCLEOTIDE SEQUENCE [LARGE SCALE GENOMIC DNA]</scope>
    <source>
        <strain evidence="1 3">DSM 784</strain>
    </source>
</reference>
<dbReference type="PROSITE" id="PS51257">
    <property type="entry name" value="PROKAR_LIPOPROTEIN"/>
    <property type="match status" value="1"/>
</dbReference>
<dbReference type="RefSeq" id="WP_072359998.1">
    <property type="nucleotide sequence ID" value="NZ_CBHWAX010000004.1"/>
</dbReference>
<organism evidence="1 3">
    <name type="scientific">Chitinophaga sancti</name>
    <dbReference type="NCBI Taxonomy" id="1004"/>
    <lineage>
        <taxon>Bacteria</taxon>
        <taxon>Pseudomonadati</taxon>
        <taxon>Bacteroidota</taxon>
        <taxon>Chitinophagia</taxon>
        <taxon>Chitinophagales</taxon>
        <taxon>Chitinophagaceae</taxon>
        <taxon>Chitinophaga</taxon>
    </lineage>
</organism>
<keyword evidence="4" id="KW-1185">Reference proteome</keyword>
<dbReference type="EMBL" id="FPIZ01000006">
    <property type="protein sequence ID" value="SFW51587.1"/>
    <property type="molecule type" value="Genomic_DNA"/>
</dbReference>
<dbReference type="InterPro" id="IPR041662">
    <property type="entry name" value="SusD-like_2"/>
</dbReference>
<gene>
    <name evidence="1" type="ORF">SAMN05661012_02283</name>
    <name evidence="2" type="ORF">SR876_15160</name>
</gene>
<evidence type="ECO:0000313" key="2">
    <source>
        <dbReference type="EMBL" id="WQG92857.1"/>
    </source>
</evidence>
<dbReference type="EMBL" id="CP140154">
    <property type="protein sequence ID" value="WQG92857.1"/>
    <property type="molecule type" value="Genomic_DNA"/>
</dbReference>
<dbReference type="InterPro" id="IPR011990">
    <property type="entry name" value="TPR-like_helical_dom_sf"/>
</dbReference>
<proteinExistence type="predicted"/>
<dbReference type="STRING" id="1004.SAMN05661012_02283"/>
<protein>
    <submittedName>
        <fullName evidence="1">Starch-binding associating with outer membrane</fullName>
    </submittedName>
    <submittedName>
        <fullName evidence="2">SusD/RagB family nutrient-binding outer membrane lipoprotein</fullName>
    </submittedName>
</protein>
<keyword evidence="2" id="KW-0449">Lipoprotein</keyword>
<dbReference type="Proteomes" id="UP001326715">
    <property type="component" value="Chromosome"/>
</dbReference>
<dbReference type="Proteomes" id="UP000183788">
    <property type="component" value="Unassembled WGS sequence"/>
</dbReference>
<name>A0A1K1PVT1_9BACT</name>
<reference evidence="2 4" key="2">
    <citation type="submission" date="2023-11" db="EMBL/GenBank/DDBJ databases">
        <title>MicrobeMod: A computational toolkit for identifying prokaryotic methylation and restriction-modification with nanopore sequencing.</title>
        <authorList>
            <person name="Crits-Christoph A."/>
            <person name="Kang S.C."/>
            <person name="Lee H."/>
            <person name="Ostrov N."/>
        </authorList>
    </citation>
    <scope>NUCLEOTIDE SEQUENCE [LARGE SCALE GENOMIC DNA]</scope>
    <source>
        <strain evidence="2 4">ATCC 23090</strain>
    </source>
</reference>
<evidence type="ECO:0000313" key="3">
    <source>
        <dbReference type="Proteomes" id="UP000183788"/>
    </source>
</evidence>
<dbReference type="SUPFAM" id="SSF48452">
    <property type="entry name" value="TPR-like"/>
    <property type="match status" value="1"/>
</dbReference>
<evidence type="ECO:0000313" key="1">
    <source>
        <dbReference type="EMBL" id="SFW51587.1"/>
    </source>
</evidence>
<sequence>MRRYQHILIIALGCLIMTACNKKIEELQANPNQPGSVTAELLLGAILTDMSGTQDKGSLQGYGSWGAVQRWNQYYCRNYEYYGDNQYGWASGSFDSYIVLKNVVQMEKEAASRGADSINPYESIGKFVRAYYYYNMTSLMGDIPLNGAVQGTGNLTPVYAAQKDVFRFVLNTLDTVNNHLVQLIRKGDNTISGSGQDIYYKGDLNQWRKLVNSFKLRVLISLSNKSADNELNVAAQFAAIINNPSNYPVFTSVSDDFKFTYVPTYNVYPQSPNNFGSDAQRYNMANTYVHNLTDLNDARVFITCEPAWNIIATKGYSAVDYRSFVGASTGESIANMYSDAIAGNTSLINRKRYYDTYTGEPDVLVGYKEMCFNIAEAINRGWISGDAETWYNTGITESFKFYGITAAQTSYTAYFLKFGSSLGDYTSYPFTFNLSTYLAQSTVKYAGADAGLKQILTQKYLAMFQNSGWEAYFNYRRTGVPAFDQGTGIGNNGLIPKRWGYPSTEQNLNATNWKAALTNQGLSSDDINGSMWLIK</sequence>
<dbReference type="AlphaFoldDB" id="A0A1K1PVT1"/>
<evidence type="ECO:0000313" key="4">
    <source>
        <dbReference type="Proteomes" id="UP001326715"/>
    </source>
</evidence>